<feature type="chain" id="PRO_5040924708" description="DUF3558 domain-containing protein" evidence="2">
    <location>
        <begin position="24"/>
        <end position="201"/>
    </location>
</feature>
<name>A0A9W6SL11_9ACTN</name>
<sequence length="201" mass="20603">MRRRATALLALSFALALTGCGSSTPSTEDVALTGASAIGQALPTVTSLPAGWERDSQSGKPRTAEGEEAAGTCRKNLDTSCTGLSALGAAHFQRADDPQSTVVYTLMAFDTPGNADVVIKAIAADRHADSGDPERKLTVDAGSDTTEAFETGGETNVIMRAGAVVIWLQGYLPPGTDLAALAKVAVERVTKVADGKNPDGA</sequence>
<dbReference type="Proteomes" id="UP001165079">
    <property type="component" value="Unassembled WGS sequence"/>
</dbReference>
<feature type="compositionally biased region" description="Basic and acidic residues" evidence="1">
    <location>
        <begin position="52"/>
        <end position="65"/>
    </location>
</feature>
<feature type="signal peptide" evidence="2">
    <location>
        <begin position="1"/>
        <end position="23"/>
    </location>
</feature>
<feature type="region of interest" description="Disordered" evidence="1">
    <location>
        <begin position="47"/>
        <end position="71"/>
    </location>
</feature>
<keyword evidence="2" id="KW-0732">Signal</keyword>
<proteinExistence type="predicted"/>
<dbReference type="PROSITE" id="PS51257">
    <property type="entry name" value="PROKAR_LIPOPROTEIN"/>
    <property type="match status" value="1"/>
</dbReference>
<evidence type="ECO:0000313" key="3">
    <source>
        <dbReference type="EMBL" id="GLZ77747.1"/>
    </source>
</evidence>
<accession>A0A9W6SL11</accession>
<organism evidence="3 4">
    <name type="scientific">Actinorhabdospora filicis</name>
    <dbReference type="NCBI Taxonomy" id="1785913"/>
    <lineage>
        <taxon>Bacteria</taxon>
        <taxon>Bacillati</taxon>
        <taxon>Actinomycetota</taxon>
        <taxon>Actinomycetes</taxon>
        <taxon>Micromonosporales</taxon>
        <taxon>Micromonosporaceae</taxon>
        <taxon>Actinorhabdospora</taxon>
    </lineage>
</organism>
<reference evidence="3" key="1">
    <citation type="submission" date="2023-03" db="EMBL/GenBank/DDBJ databases">
        <title>Actinorhabdospora filicis NBRC 111898.</title>
        <authorList>
            <person name="Ichikawa N."/>
            <person name="Sato H."/>
            <person name="Tonouchi N."/>
        </authorList>
    </citation>
    <scope>NUCLEOTIDE SEQUENCE</scope>
    <source>
        <strain evidence="3">NBRC 111898</strain>
    </source>
</reference>
<keyword evidence="4" id="KW-1185">Reference proteome</keyword>
<evidence type="ECO:0000256" key="1">
    <source>
        <dbReference type="SAM" id="MobiDB-lite"/>
    </source>
</evidence>
<protein>
    <recommendedName>
        <fullName evidence="5">DUF3558 domain-containing protein</fullName>
    </recommendedName>
</protein>
<comment type="caution">
    <text evidence="3">The sequence shown here is derived from an EMBL/GenBank/DDBJ whole genome shotgun (WGS) entry which is preliminary data.</text>
</comment>
<evidence type="ECO:0000256" key="2">
    <source>
        <dbReference type="SAM" id="SignalP"/>
    </source>
</evidence>
<evidence type="ECO:0000313" key="4">
    <source>
        <dbReference type="Proteomes" id="UP001165079"/>
    </source>
</evidence>
<dbReference type="EMBL" id="BSTX01000001">
    <property type="protein sequence ID" value="GLZ77747.1"/>
    <property type="molecule type" value="Genomic_DNA"/>
</dbReference>
<gene>
    <name evidence="3" type="ORF">Afil01_25540</name>
</gene>
<dbReference type="RefSeq" id="WP_285662835.1">
    <property type="nucleotide sequence ID" value="NZ_BSTX01000001.1"/>
</dbReference>
<dbReference type="AlphaFoldDB" id="A0A9W6SL11"/>
<evidence type="ECO:0008006" key="5">
    <source>
        <dbReference type="Google" id="ProtNLM"/>
    </source>
</evidence>